<evidence type="ECO:0000256" key="13">
    <source>
        <dbReference type="PROSITE-ProRule" id="PRU00277"/>
    </source>
</evidence>
<dbReference type="AlphaFoldDB" id="A0A5M9HYE8"/>
<dbReference type="PANTHER" id="PTHR30560">
    <property type="entry name" value="TRIGGER FACTOR CHAPERONE AND PEPTIDYL-PROLYL CIS/TRANS ISOMERASE"/>
    <property type="match status" value="1"/>
</dbReference>
<dbReference type="Pfam" id="PF00254">
    <property type="entry name" value="FKBP_C"/>
    <property type="match status" value="1"/>
</dbReference>
<dbReference type="Gene3D" id="3.10.50.40">
    <property type="match status" value="1"/>
</dbReference>
<evidence type="ECO:0000256" key="12">
    <source>
        <dbReference type="HAMAP-Rule" id="MF_00303"/>
    </source>
</evidence>
<comment type="caution">
    <text evidence="16">The sequence shown here is derived from an EMBL/GenBank/DDBJ whole genome shotgun (WGS) entry which is preliminary data.</text>
</comment>
<dbReference type="InterPro" id="IPR027304">
    <property type="entry name" value="Trigger_fact/SurA_dom_sf"/>
</dbReference>
<comment type="similarity">
    <text evidence="2 12 14">Belongs to the FKBP-type PPIase family. Tig subfamily.</text>
</comment>
<name>A0A5M9HYE8_9FIRM</name>
<evidence type="ECO:0000313" key="16">
    <source>
        <dbReference type="EMBL" id="KAA8501737.1"/>
    </source>
</evidence>
<dbReference type="GO" id="GO:0005737">
    <property type="term" value="C:cytoplasm"/>
    <property type="evidence" value="ECO:0007669"/>
    <property type="project" value="UniProtKB-SubCell"/>
</dbReference>
<dbReference type="GO" id="GO:0003755">
    <property type="term" value="F:peptidyl-prolyl cis-trans isomerase activity"/>
    <property type="evidence" value="ECO:0007669"/>
    <property type="project" value="UniProtKB-UniRule"/>
</dbReference>
<evidence type="ECO:0000256" key="7">
    <source>
        <dbReference type="ARBA" id="ARBA00023186"/>
    </source>
</evidence>
<keyword evidence="17" id="KW-1185">Reference proteome</keyword>
<dbReference type="OrthoDB" id="9767721at2"/>
<evidence type="ECO:0000256" key="6">
    <source>
        <dbReference type="ARBA" id="ARBA00023110"/>
    </source>
</evidence>
<evidence type="ECO:0000256" key="8">
    <source>
        <dbReference type="ARBA" id="ARBA00023235"/>
    </source>
</evidence>
<dbReference type="Pfam" id="PF05698">
    <property type="entry name" value="Trigger_C"/>
    <property type="match status" value="1"/>
</dbReference>
<dbReference type="SUPFAM" id="SSF54534">
    <property type="entry name" value="FKBP-like"/>
    <property type="match status" value="1"/>
</dbReference>
<dbReference type="PROSITE" id="PS50059">
    <property type="entry name" value="FKBP_PPIASE"/>
    <property type="match status" value="1"/>
</dbReference>
<accession>A0A5M9HYE8</accession>
<dbReference type="EC" id="5.2.1.8" evidence="3 12"/>
<evidence type="ECO:0000256" key="2">
    <source>
        <dbReference type="ARBA" id="ARBA00005464"/>
    </source>
</evidence>
<dbReference type="NCBIfam" id="TIGR00115">
    <property type="entry name" value="tig"/>
    <property type="match status" value="1"/>
</dbReference>
<evidence type="ECO:0000256" key="4">
    <source>
        <dbReference type="ARBA" id="ARBA00016902"/>
    </source>
</evidence>
<keyword evidence="6 12" id="KW-0697">Rotamase</keyword>
<evidence type="ECO:0000256" key="14">
    <source>
        <dbReference type="RuleBase" id="RU003914"/>
    </source>
</evidence>
<reference evidence="16" key="1">
    <citation type="submission" date="2019-07" db="EMBL/GenBank/DDBJ databases">
        <authorList>
            <person name="Wongkuna S."/>
            <person name="Scaria J."/>
        </authorList>
    </citation>
    <scope>NUCLEOTIDE SEQUENCE [LARGE SCALE GENOMIC DNA]</scope>
    <source>
        <strain evidence="16">SW178</strain>
    </source>
</reference>
<dbReference type="PIRSF" id="PIRSF003095">
    <property type="entry name" value="Trigger_factor"/>
    <property type="match status" value="1"/>
</dbReference>
<keyword evidence="8 12" id="KW-0413">Isomerase</keyword>
<dbReference type="PANTHER" id="PTHR30560:SF3">
    <property type="entry name" value="TRIGGER FACTOR-LIKE PROTEIN TIG, CHLOROPLASTIC"/>
    <property type="match status" value="1"/>
</dbReference>
<dbReference type="GO" id="GO:0051083">
    <property type="term" value="P:'de novo' cotranslational protein folding"/>
    <property type="evidence" value="ECO:0007669"/>
    <property type="project" value="TreeGrafter"/>
</dbReference>
<evidence type="ECO:0000256" key="5">
    <source>
        <dbReference type="ARBA" id="ARBA00022618"/>
    </source>
</evidence>
<dbReference type="FunFam" id="3.10.50.40:FF:000001">
    <property type="entry name" value="Trigger factor"/>
    <property type="match status" value="1"/>
</dbReference>
<proteinExistence type="inferred from homology"/>
<dbReference type="SUPFAM" id="SSF102735">
    <property type="entry name" value="Trigger factor ribosome-binding domain"/>
    <property type="match status" value="1"/>
</dbReference>
<dbReference type="GO" id="GO:0051301">
    <property type="term" value="P:cell division"/>
    <property type="evidence" value="ECO:0007669"/>
    <property type="project" value="UniProtKB-KW"/>
</dbReference>
<dbReference type="InterPro" id="IPR008880">
    <property type="entry name" value="Trigger_fac_C"/>
</dbReference>
<dbReference type="HAMAP" id="MF_00303">
    <property type="entry name" value="Trigger_factor_Tig"/>
    <property type="match status" value="1"/>
</dbReference>
<sequence>MSLQVEKLEHNMAKLTIEVPAEDVEKALQAAYLKERSKISLPGFRKGKVPRQMIEKMYGPEVFYDEAANHMISEAYGKAYDECELEIVSQPKVDITQLEKGKPFIFTAEVAVKPEVTLGEYKGLKVDKVSTRVTQKEVDEEIQKELERSARTIEVTDRAVQDKDQVILDFEGFVDGEAFEGGKGEKYPLTIGSGSFIPGFEDQLIGAEIGKEVEVNVTFPEDYQAKDLAGKAAVFKCTVHEIKAKEIPELDDEFVSDVSDKSETVDDYKAEVKAKIKERKENEGKQKREDQSVEQAVANAEIDIPEPMIDLQARQMADDFARRIMQQGMSLEQYFQFTGLNEEKMMEEFKPQAEKRIRTRLVLEAVVAAENIEVSDERLDEELQKMADAYQMEVDKLKEFMGENEKKQMKEDIAVQEAVTLIADAAVEG</sequence>
<dbReference type="SUPFAM" id="SSF109998">
    <property type="entry name" value="Triger factor/SurA peptide-binding domain-like"/>
    <property type="match status" value="1"/>
</dbReference>
<evidence type="ECO:0000313" key="17">
    <source>
        <dbReference type="Proteomes" id="UP000322025"/>
    </source>
</evidence>
<comment type="function">
    <text evidence="10 12">Involved in protein export. Acts as a chaperone by maintaining the newly synthesized protein in an open conformation. Functions as a peptidyl-prolyl cis-trans isomerase.</text>
</comment>
<dbReference type="GO" id="GO:0044183">
    <property type="term" value="F:protein folding chaperone"/>
    <property type="evidence" value="ECO:0007669"/>
    <property type="project" value="TreeGrafter"/>
</dbReference>
<dbReference type="InterPro" id="IPR008881">
    <property type="entry name" value="Trigger_fac_ribosome-bd_bac"/>
</dbReference>
<dbReference type="InterPro" id="IPR036611">
    <property type="entry name" value="Trigger_fac_ribosome-bd_sf"/>
</dbReference>
<evidence type="ECO:0000256" key="10">
    <source>
        <dbReference type="ARBA" id="ARBA00024849"/>
    </source>
</evidence>
<dbReference type="Gene3D" id="1.10.3120.10">
    <property type="entry name" value="Trigger factor, C-terminal domain"/>
    <property type="match status" value="1"/>
</dbReference>
<dbReference type="GO" id="GO:0043335">
    <property type="term" value="P:protein unfolding"/>
    <property type="evidence" value="ECO:0007669"/>
    <property type="project" value="TreeGrafter"/>
</dbReference>
<evidence type="ECO:0000256" key="3">
    <source>
        <dbReference type="ARBA" id="ARBA00013194"/>
    </source>
</evidence>
<organism evidence="16 17">
    <name type="scientific">Mediterraneibacter catenae</name>
    <dbReference type="NCBI Taxonomy" id="2594882"/>
    <lineage>
        <taxon>Bacteria</taxon>
        <taxon>Bacillati</taxon>
        <taxon>Bacillota</taxon>
        <taxon>Clostridia</taxon>
        <taxon>Lachnospirales</taxon>
        <taxon>Lachnospiraceae</taxon>
        <taxon>Mediterraneibacter</taxon>
    </lineage>
</organism>
<keyword evidence="5 12" id="KW-0132">Cell division</keyword>
<dbReference type="InterPro" id="IPR001179">
    <property type="entry name" value="PPIase_FKBP_dom"/>
</dbReference>
<keyword evidence="9 12" id="KW-0131">Cell cycle</keyword>
<comment type="domain">
    <text evidence="12">Consists of 3 domains; the N-terminus binds the ribosome, the middle domain has PPIase activity, while the C-terminus has intrinsic chaperone activity on its own.</text>
</comment>
<dbReference type="GO" id="GO:0043022">
    <property type="term" value="F:ribosome binding"/>
    <property type="evidence" value="ECO:0007669"/>
    <property type="project" value="TreeGrafter"/>
</dbReference>
<feature type="domain" description="PPIase FKBP-type" evidence="15">
    <location>
        <begin position="163"/>
        <end position="248"/>
    </location>
</feature>
<keyword evidence="7 12" id="KW-0143">Chaperone</keyword>
<gene>
    <name evidence="12" type="primary">tig</name>
    <name evidence="16" type="ORF">FNY66_06090</name>
</gene>
<evidence type="ECO:0000256" key="1">
    <source>
        <dbReference type="ARBA" id="ARBA00000971"/>
    </source>
</evidence>
<dbReference type="InterPro" id="IPR046357">
    <property type="entry name" value="PPIase_dom_sf"/>
</dbReference>
<dbReference type="Pfam" id="PF05697">
    <property type="entry name" value="Trigger_N"/>
    <property type="match status" value="1"/>
</dbReference>
<dbReference type="InterPro" id="IPR037041">
    <property type="entry name" value="Trigger_fac_C_sf"/>
</dbReference>
<dbReference type="Gene3D" id="3.30.70.1050">
    <property type="entry name" value="Trigger factor ribosome-binding domain"/>
    <property type="match status" value="1"/>
</dbReference>
<dbReference type="Proteomes" id="UP000322025">
    <property type="component" value="Unassembled WGS sequence"/>
</dbReference>
<evidence type="ECO:0000259" key="15">
    <source>
        <dbReference type="PROSITE" id="PS50059"/>
    </source>
</evidence>
<dbReference type="GO" id="GO:0015031">
    <property type="term" value="P:protein transport"/>
    <property type="evidence" value="ECO:0007669"/>
    <property type="project" value="UniProtKB-UniRule"/>
</dbReference>
<evidence type="ECO:0000256" key="9">
    <source>
        <dbReference type="ARBA" id="ARBA00023306"/>
    </source>
</evidence>
<evidence type="ECO:0000256" key="11">
    <source>
        <dbReference type="ARBA" id="ARBA00029986"/>
    </source>
</evidence>
<dbReference type="InterPro" id="IPR005215">
    <property type="entry name" value="Trig_fac"/>
</dbReference>
<comment type="subcellular location">
    <subcellularLocation>
        <location evidence="12">Cytoplasm</location>
    </subcellularLocation>
    <text evidence="12">About half TF is bound to the ribosome near the polypeptide exit tunnel while the other half is free in the cytoplasm.</text>
</comment>
<comment type="catalytic activity">
    <reaction evidence="1 12 13">
        <text>[protein]-peptidylproline (omega=180) = [protein]-peptidylproline (omega=0)</text>
        <dbReference type="Rhea" id="RHEA:16237"/>
        <dbReference type="Rhea" id="RHEA-COMP:10747"/>
        <dbReference type="Rhea" id="RHEA-COMP:10748"/>
        <dbReference type="ChEBI" id="CHEBI:83833"/>
        <dbReference type="ChEBI" id="CHEBI:83834"/>
        <dbReference type="EC" id="5.2.1.8"/>
    </reaction>
</comment>
<dbReference type="RefSeq" id="WP_087151624.1">
    <property type="nucleotide sequence ID" value="NZ_VMSO01000006.1"/>
</dbReference>
<protein>
    <recommendedName>
        <fullName evidence="4 12">Trigger factor</fullName>
        <shortName evidence="12">TF</shortName>
        <ecNumber evidence="3 12">5.2.1.8</ecNumber>
    </recommendedName>
    <alternativeName>
        <fullName evidence="11 12">PPIase</fullName>
    </alternativeName>
</protein>
<keyword evidence="12" id="KW-0963">Cytoplasm</keyword>
<dbReference type="EMBL" id="VMSO01000006">
    <property type="protein sequence ID" value="KAA8501737.1"/>
    <property type="molecule type" value="Genomic_DNA"/>
</dbReference>